<evidence type="ECO:0000313" key="3">
    <source>
        <dbReference type="EMBL" id="MDT0498461.1"/>
    </source>
</evidence>
<dbReference type="RefSeq" id="WP_311365874.1">
    <property type="nucleotide sequence ID" value="NZ_JAVRIC010000022.1"/>
</dbReference>
<keyword evidence="4" id="KW-1185">Reference proteome</keyword>
<evidence type="ECO:0000259" key="2">
    <source>
        <dbReference type="Pfam" id="PF06904"/>
    </source>
</evidence>
<proteinExistence type="predicted"/>
<dbReference type="Pfam" id="PF06904">
    <property type="entry name" value="Extensin-like_C"/>
    <property type="match status" value="1"/>
</dbReference>
<reference evidence="3 4" key="1">
    <citation type="submission" date="2023-09" db="EMBL/GenBank/DDBJ databases">
        <authorList>
            <person name="Rey-Velasco X."/>
        </authorList>
    </citation>
    <scope>NUCLEOTIDE SEQUENCE [LARGE SCALE GENOMIC DNA]</scope>
    <source>
        <strain evidence="3 4">W345</strain>
    </source>
</reference>
<evidence type="ECO:0000313" key="4">
    <source>
        <dbReference type="Proteomes" id="UP001254608"/>
    </source>
</evidence>
<feature type="chain" id="PRO_5047140221" evidence="1">
    <location>
        <begin position="19"/>
        <end position="231"/>
    </location>
</feature>
<dbReference type="EMBL" id="JAVRIC010000022">
    <property type="protein sequence ID" value="MDT0498461.1"/>
    <property type="molecule type" value="Genomic_DNA"/>
</dbReference>
<feature type="signal peptide" evidence="1">
    <location>
        <begin position="1"/>
        <end position="18"/>
    </location>
</feature>
<gene>
    <name evidence="3" type="ORF">RM530_14000</name>
</gene>
<protein>
    <submittedName>
        <fullName evidence="3">Extensin family protein</fullName>
    </submittedName>
</protein>
<keyword evidence="1" id="KW-0732">Signal</keyword>
<comment type="caution">
    <text evidence="3">The sequence shown here is derived from an EMBL/GenBank/DDBJ whole genome shotgun (WGS) entry which is preliminary data.</text>
</comment>
<dbReference type="InterPro" id="IPR009683">
    <property type="entry name" value="Extensin-like_C"/>
</dbReference>
<dbReference type="Proteomes" id="UP001254608">
    <property type="component" value="Unassembled WGS sequence"/>
</dbReference>
<evidence type="ECO:0000256" key="1">
    <source>
        <dbReference type="SAM" id="SignalP"/>
    </source>
</evidence>
<accession>A0ABU2WKR4</accession>
<sequence length="231" mass="25885">MRRFLLLSILLIALCALAWQRGALHVDDRNLPWTPLQAEQAPNWLTGYKLARFEDDTPACLRFLEDSRLNFSPLEDRTTGAGCGFQDAVRIESGALDYSGTFSLSCPMAASLAVFQRHDLQDAARSMLGSTVTRIDHYGSYACRNLYGRDRGRRSEHATANAFDFAGVRLADGRHISVAANWSADTAEGRFLHEIHDRACRYFPTVLGPDYNAAHSGHFHLDRRGRFPVCH</sequence>
<name>A0ABU2WKR4_9GAMM</name>
<feature type="domain" description="Extensin-like C-terminal" evidence="2">
    <location>
        <begin position="59"/>
        <end position="230"/>
    </location>
</feature>
<organism evidence="3 4">
    <name type="scientific">Banduia mediterranea</name>
    <dbReference type="NCBI Taxonomy" id="3075609"/>
    <lineage>
        <taxon>Bacteria</taxon>
        <taxon>Pseudomonadati</taxon>
        <taxon>Pseudomonadota</taxon>
        <taxon>Gammaproteobacteria</taxon>
        <taxon>Nevskiales</taxon>
        <taxon>Algiphilaceae</taxon>
        <taxon>Banduia</taxon>
    </lineage>
</organism>